<feature type="transmembrane region" description="Helical" evidence="6">
    <location>
        <begin position="57"/>
        <end position="83"/>
    </location>
</feature>
<feature type="transmembrane region" description="Helical" evidence="6">
    <location>
        <begin position="382"/>
        <end position="401"/>
    </location>
</feature>
<evidence type="ECO:0000256" key="2">
    <source>
        <dbReference type="ARBA" id="ARBA00022692"/>
    </source>
</evidence>
<dbReference type="InterPro" id="IPR036259">
    <property type="entry name" value="MFS_trans_sf"/>
</dbReference>
<dbReference type="InterPro" id="IPR011701">
    <property type="entry name" value="MFS"/>
</dbReference>
<comment type="caution">
    <text evidence="8">The sequence shown here is derived from an EMBL/GenBank/DDBJ whole genome shotgun (WGS) entry which is preliminary data.</text>
</comment>
<feature type="transmembrane region" description="Helical" evidence="6">
    <location>
        <begin position="26"/>
        <end position="45"/>
    </location>
</feature>
<evidence type="ECO:0000256" key="5">
    <source>
        <dbReference type="ARBA" id="ARBA00023251"/>
    </source>
</evidence>
<dbReference type="OrthoDB" id="9781469at2"/>
<gene>
    <name evidence="8" type="ORF">E4099_08800</name>
</gene>
<dbReference type="GO" id="GO:0046677">
    <property type="term" value="P:response to antibiotic"/>
    <property type="evidence" value="ECO:0007669"/>
    <property type="project" value="UniProtKB-KW"/>
</dbReference>
<dbReference type="PROSITE" id="PS50850">
    <property type="entry name" value="MFS"/>
    <property type="match status" value="1"/>
</dbReference>
<feature type="transmembrane region" description="Helical" evidence="6">
    <location>
        <begin position="280"/>
        <end position="298"/>
    </location>
</feature>
<keyword evidence="5" id="KW-0046">Antibiotic resistance</keyword>
<sequence>MATLDVTIVNVAGAKLRSGLDLSLSGLTWVVDGYVLVFASLLLLAGSLARRFGARRIYLAGLALFTAASLACAAAPTAAVLVAGRLLQGAGAALFMPSSLTLLLNAFPDERQRARVLGLWSAIVSTAAGLGPAVGGLLVGGLGWRSIFLINLPIGVAGLLLARAVIAPVAGRPAPLGAGGHVLGLLTLAALSFALIEGPETGWASTRVLAAFALALPAGAAFAIRERTAPVRILPGELFADRDFSSANAIGFLFNGGCYGAMFMLGLFLQNARGADPMTAGLQLLPTQLVFLLGNMLYARWGHRFGNRLALTAALLWAATGTLALALTVSPGMPYWVLAVVLGAANTGLGIGSPAMTSALMTAAGKEHADIAGATLNANRQIGTLVGVAVMGAVLASGGWYHGAAAAFGITAGTYAAAALLAWFGLRPRAA</sequence>
<keyword evidence="9" id="KW-1185">Reference proteome</keyword>
<feature type="transmembrane region" description="Helical" evidence="6">
    <location>
        <begin position="407"/>
        <end position="426"/>
    </location>
</feature>
<dbReference type="GO" id="GO:0022857">
    <property type="term" value="F:transmembrane transporter activity"/>
    <property type="evidence" value="ECO:0007669"/>
    <property type="project" value="InterPro"/>
</dbReference>
<dbReference type="GO" id="GO:0005886">
    <property type="term" value="C:plasma membrane"/>
    <property type="evidence" value="ECO:0007669"/>
    <property type="project" value="UniProtKB-SubCell"/>
</dbReference>
<feature type="transmembrane region" description="Helical" evidence="6">
    <location>
        <begin position="119"/>
        <end position="140"/>
    </location>
</feature>
<dbReference type="EMBL" id="SRID01000054">
    <property type="protein sequence ID" value="TGB14182.1"/>
    <property type="molecule type" value="Genomic_DNA"/>
</dbReference>
<evidence type="ECO:0000259" key="7">
    <source>
        <dbReference type="PROSITE" id="PS50850"/>
    </source>
</evidence>
<comment type="subcellular location">
    <subcellularLocation>
        <location evidence="1">Cell membrane</location>
        <topology evidence="1">Multi-pass membrane protein</topology>
    </subcellularLocation>
</comment>
<feature type="domain" description="Major facilitator superfamily (MFS) profile" evidence="7">
    <location>
        <begin position="1"/>
        <end position="430"/>
    </location>
</feature>
<dbReference type="PANTHER" id="PTHR42718">
    <property type="entry name" value="MAJOR FACILITATOR SUPERFAMILY MULTIDRUG TRANSPORTER MFSC"/>
    <property type="match status" value="1"/>
</dbReference>
<evidence type="ECO:0000256" key="6">
    <source>
        <dbReference type="SAM" id="Phobius"/>
    </source>
</evidence>
<dbReference type="Pfam" id="PF07690">
    <property type="entry name" value="MFS_1"/>
    <property type="match status" value="1"/>
</dbReference>
<dbReference type="CDD" id="cd17321">
    <property type="entry name" value="MFS_MMR_MDR_like"/>
    <property type="match status" value="1"/>
</dbReference>
<name>A0A4Z0HC77_9ACTN</name>
<dbReference type="Proteomes" id="UP000297948">
    <property type="component" value="Unassembled WGS sequence"/>
</dbReference>
<keyword evidence="2 6" id="KW-0812">Transmembrane</keyword>
<evidence type="ECO:0000313" key="8">
    <source>
        <dbReference type="EMBL" id="TGB14182.1"/>
    </source>
</evidence>
<organism evidence="8 9">
    <name type="scientific">Streptomyces palmae</name>
    <dbReference type="NCBI Taxonomy" id="1701085"/>
    <lineage>
        <taxon>Bacteria</taxon>
        <taxon>Bacillati</taxon>
        <taxon>Actinomycetota</taxon>
        <taxon>Actinomycetes</taxon>
        <taxon>Kitasatosporales</taxon>
        <taxon>Streptomycetaceae</taxon>
        <taxon>Streptomyces</taxon>
    </lineage>
</organism>
<dbReference type="Gene3D" id="1.20.1720.10">
    <property type="entry name" value="Multidrug resistance protein D"/>
    <property type="match status" value="1"/>
</dbReference>
<evidence type="ECO:0000256" key="1">
    <source>
        <dbReference type="ARBA" id="ARBA00004651"/>
    </source>
</evidence>
<dbReference type="PANTHER" id="PTHR42718:SF40">
    <property type="entry name" value="METHYLENOMYCIN A RESISTANCE PROTEIN"/>
    <property type="match status" value="1"/>
</dbReference>
<dbReference type="SUPFAM" id="SSF103473">
    <property type="entry name" value="MFS general substrate transporter"/>
    <property type="match status" value="1"/>
</dbReference>
<feature type="transmembrane region" description="Helical" evidence="6">
    <location>
        <begin position="335"/>
        <end position="361"/>
    </location>
</feature>
<keyword evidence="4 6" id="KW-0472">Membrane</keyword>
<dbReference type="Gene3D" id="1.20.1250.20">
    <property type="entry name" value="MFS general substrate transporter like domains"/>
    <property type="match status" value="1"/>
</dbReference>
<evidence type="ECO:0000313" key="9">
    <source>
        <dbReference type="Proteomes" id="UP000297948"/>
    </source>
</evidence>
<dbReference type="AlphaFoldDB" id="A0A4Z0HC77"/>
<keyword evidence="3 6" id="KW-1133">Transmembrane helix</keyword>
<dbReference type="InterPro" id="IPR020846">
    <property type="entry name" value="MFS_dom"/>
</dbReference>
<accession>A0A4Z0HC77</accession>
<feature type="transmembrane region" description="Helical" evidence="6">
    <location>
        <begin position="246"/>
        <end position="268"/>
    </location>
</feature>
<evidence type="ECO:0000256" key="3">
    <source>
        <dbReference type="ARBA" id="ARBA00022989"/>
    </source>
</evidence>
<evidence type="ECO:0000256" key="4">
    <source>
        <dbReference type="ARBA" id="ARBA00023136"/>
    </source>
</evidence>
<reference evidence="8 9" key="1">
    <citation type="submission" date="2019-03" db="EMBL/GenBank/DDBJ databases">
        <authorList>
            <person name="Gonzalez-Pimentel J.L."/>
        </authorList>
    </citation>
    <scope>NUCLEOTIDE SEQUENCE [LARGE SCALE GENOMIC DNA]</scope>
    <source>
        <strain evidence="8 9">JCM 31289</strain>
    </source>
</reference>
<feature type="transmembrane region" description="Helical" evidence="6">
    <location>
        <begin position="178"/>
        <end position="196"/>
    </location>
</feature>
<feature type="transmembrane region" description="Helical" evidence="6">
    <location>
        <begin position="208"/>
        <end position="225"/>
    </location>
</feature>
<feature type="transmembrane region" description="Helical" evidence="6">
    <location>
        <begin position="89"/>
        <end position="107"/>
    </location>
</feature>
<proteinExistence type="predicted"/>
<protein>
    <submittedName>
        <fullName evidence="8">MFS transporter</fullName>
    </submittedName>
</protein>
<feature type="transmembrane region" description="Helical" evidence="6">
    <location>
        <begin position="310"/>
        <end position="329"/>
    </location>
</feature>
<feature type="transmembrane region" description="Helical" evidence="6">
    <location>
        <begin position="146"/>
        <end position="166"/>
    </location>
</feature>